<evidence type="ECO:0000256" key="5">
    <source>
        <dbReference type="ARBA" id="ARBA00022692"/>
    </source>
</evidence>
<feature type="transmembrane region" description="Helical" evidence="8">
    <location>
        <begin position="42"/>
        <end position="61"/>
    </location>
</feature>
<dbReference type="Pfam" id="PF00892">
    <property type="entry name" value="EamA"/>
    <property type="match status" value="2"/>
</dbReference>
<feature type="transmembrane region" description="Helical" evidence="8">
    <location>
        <begin position="276"/>
        <end position="293"/>
    </location>
</feature>
<dbReference type="PANTHER" id="PTHR22911:SF137">
    <property type="entry name" value="SOLUTE CARRIER FAMILY 35 MEMBER G2-RELATED"/>
    <property type="match status" value="1"/>
</dbReference>
<evidence type="ECO:0000256" key="6">
    <source>
        <dbReference type="ARBA" id="ARBA00022989"/>
    </source>
</evidence>
<gene>
    <name evidence="10" type="ORF">SAMN05421637_0927</name>
</gene>
<evidence type="ECO:0000256" key="7">
    <source>
        <dbReference type="ARBA" id="ARBA00023136"/>
    </source>
</evidence>
<dbReference type="Proteomes" id="UP000183315">
    <property type="component" value="Unassembled WGS sequence"/>
</dbReference>
<evidence type="ECO:0000313" key="11">
    <source>
        <dbReference type="Proteomes" id="UP000183315"/>
    </source>
</evidence>
<feature type="transmembrane region" description="Helical" evidence="8">
    <location>
        <begin position="180"/>
        <end position="202"/>
    </location>
</feature>
<feature type="transmembrane region" description="Helical" evidence="8">
    <location>
        <begin position="252"/>
        <end position="270"/>
    </location>
</feature>
<dbReference type="EMBL" id="FNZI01000002">
    <property type="protein sequence ID" value="SEJ14249.1"/>
    <property type="molecule type" value="Genomic_DNA"/>
</dbReference>
<keyword evidence="11" id="KW-1185">Reference proteome</keyword>
<dbReference type="STRING" id="1043493.SAMN05421637_0927"/>
<keyword evidence="6 8" id="KW-1133">Transmembrane helix</keyword>
<evidence type="ECO:0000259" key="9">
    <source>
        <dbReference type="Pfam" id="PF00892"/>
    </source>
</evidence>
<feature type="transmembrane region" description="Helical" evidence="8">
    <location>
        <begin position="105"/>
        <end position="122"/>
    </location>
</feature>
<dbReference type="SUPFAM" id="SSF103481">
    <property type="entry name" value="Multidrug resistance efflux transporter EmrE"/>
    <property type="match status" value="2"/>
</dbReference>
<dbReference type="NCBIfam" id="TIGR00688">
    <property type="entry name" value="rarD"/>
    <property type="match status" value="1"/>
</dbReference>
<keyword evidence="5 8" id="KW-0812">Transmembrane</keyword>
<dbReference type="AlphaFoldDB" id="A0A1H6WB45"/>
<accession>A0A1H6WB45</accession>
<feature type="transmembrane region" description="Helical" evidence="8">
    <location>
        <begin position="73"/>
        <end position="93"/>
    </location>
</feature>
<keyword evidence="4" id="KW-1003">Cell membrane</keyword>
<protein>
    <submittedName>
        <fullName evidence="10">Chloramphenicol-sensitive protein RarD</fullName>
    </submittedName>
</protein>
<evidence type="ECO:0000313" key="10">
    <source>
        <dbReference type="EMBL" id="SEJ14249.1"/>
    </source>
</evidence>
<keyword evidence="7 8" id="KW-0472">Membrane</keyword>
<dbReference type="eggNOG" id="COG2962">
    <property type="taxonomic scope" value="Bacteria"/>
</dbReference>
<dbReference type="GO" id="GO:0005886">
    <property type="term" value="C:plasma membrane"/>
    <property type="evidence" value="ECO:0007669"/>
    <property type="project" value="UniProtKB-SubCell"/>
</dbReference>
<comment type="subcellular location">
    <subcellularLocation>
        <location evidence="1">Cell membrane</location>
        <topology evidence="1">Multi-pass membrane protein</topology>
    </subcellularLocation>
</comment>
<feature type="transmembrane region" description="Helical" evidence="8">
    <location>
        <begin position="152"/>
        <end position="168"/>
    </location>
</feature>
<evidence type="ECO:0000256" key="1">
    <source>
        <dbReference type="ARBA" id="ARBA00004651"/>
    </source>
</evidence>
<sequence length="317" mass="34042">MTPSSLDRRGLAYGASAYFIWGLFPIFMAALEPAGAFEIVAWRAISSLVVCLAIVAVIRGWSRIMAVVSDRKVMLRLVAASLLIAVNWGVMVYAVVTDRVASTSLGYYINPLLTVALGVVFLRERLRRLQLVAIGVAALAVVVLAVDMGGLPWISLVLATSFGLYSFIKKAVGHKVDALTGLTVETAIQLPLAIVVLVLVARAGDQTLFARGEPGLGVWHDVMLLGTGTWTAGALIVFAAGARRLPLNISGLLQYIAPTMTFALAVWYFHEPMPPARWAGFALVWVALVLITTDSWRARSRVKDPQAAESGAVTEPV</sequence>
<evidence type="ECO:0000256" key="8">
    <source>
        <dbReference type="SAM" id="Phobius"/>
    </source>
</evidence>
<feature type="domain" description="EamA" evidence="9">
    <location>
        <begin position="9"/>
        <end position="144"/>
    </location>
</feature>
<dbReference type="InterPro" id="IPR000620">
    <property type="entry name" value="EamA_dom"/>
</dbReference>
<dbReference type="InterPro" id="IPR037185">
    <property type="entry name" value="EmrE-like"/>
</dbReference>
<organism evidence="10 11">
    <name type="scientific">Demequina mangrovi</name>
    <dbReference type="NCBI Taxonomy" id="1043493"/>
    <lineage>
        <taxon>Bacteria</taxon>
        <taxon>Bacillati</taxon>
        <taxon>Actinomycetota</taxon>
        <taxon>Actinomycetes</taxon>
        <taxon>Micrococcales</taxon>
        <taxon>Demequinaceae</taxon>
        <taxon>Demequina</taxon>
    </lineage>
</organism>
<dbReference type="InterPro" id="IPR004626">
    <property type="entry name" value="RarD"/>
</dbReference>
<feature type="transmembrane region" description="Helical" evidence="8">
    <location>
        <begin position="222"/>
        <end position="240"/>
    </location>
</feature>
<reference evidence="11" key="1">
    <citation type="submission" date="2016-10" db="EMBL/GenBank/DDBJ databases">
        <authorList>
            <person name="Varghese N."/>
        </authorList>
    </citation>
    <scope>NUCLEOTIDE SEQUENCE [LARGE SCALE GENOMIC DNA]</scope>
    <source>
        <strain evidence="11">DSM 24868</strain>
    </source>
</reference>
<name>A0A1H6WB45_9MICO</name>
<proteinExistence type="inferred from homology"/>
<feature type="domain" description="EamA" evidence="9">
    <location>
        <begin position="156"/>
        <end position="292"/>
    </location>
</feature>
<dbReference type="RefSeq" id="WP_042213257.1">
    <property type="nucleotide sequence ID" value="NZ_BBLU01000003.1"/>
</dbReference>
<evidence type="ECO:0000256" key="2">
    <source>
        <dbReference type="ARBA" id="ARBA00007362"/>
    </source>
</evidence>
<feature type="transmembrane region" description="Helical" evidence="8">
    <location>
        <begin position="129"/>
        <end position="146"/>
    </location>
</feature>
<evidence type="ECO:0000256" key="3">
    <source>
        <dbReference type="ARBA" id="ARBA00022448"/>
    </source>
</evidence>
<dbReference type="PANTHER" id="PTHR22911">
    <property type="entry name" value="ACYL-MALONYL CONDENSING ENZYME-RELATED"/>
    <property type="match status" value="1"/>
</dbReference>
<keyword evidence="3" id="KW-0813">Transport</keyword>
<evidence type="ECO:0000256" key="4">
    <source>
        <dbReference type="ARBA" id="ARBA00022475"/>
    </source>
</evidence>
<comment type="similarity">
    <text evidence="2">Belongs to the EamA transporter family.</text>
</comment>
<feature type="transmembrane region" description="Helical" evidence="8">
    <location>
        <begin position="12"/>
        <end position="30"/>
    </location>
</feature>